<gene>
    <name evidence="2" type="ORF">AB8Z38_14030</name>
</gene>
<dbReference type="InterPro" id="IPR021776">
    <property type="entry name" value="ActD"/>
</dbReference>
<keyword evidence="1" id="KW-0812">Transmembrane</keyword>
<dbReference type="AlphaFoldDB" id="A0AB39XQZ7"/>
<feature type="transmembrane region" description="Helical" evidence="1">
    <location>
        <begin position="94"/>
        <end position="117"/>
    </location>
</feature>
<keyword evidence="1" id="KW-1133">Transmembrane helix</keyword>
<dbReference type="PANTHER" id="PTHR40394">
    <property type="entry name" value="LIPOPROTEIN-RELATED"/>
    <property type="match status" value="1"/>
</dbReference>
<dbReference type="RefSeq" id="WP_369725716.1">
    <property type="nucleotide sequence ID" value="NZ_CP165734.1"/>
</dbReference>
<dbReference type="EMBL" id="CP165734">
    <property type="protein sequence ID" value="XDV60360.1"/>
    <property type="molecule type" value="Genomic_DNA"/>
</dbReference>
<organism evidence="2">
    <name type="scientific">Bradyrhizobium sp. LLZ17</name>
    <dbReference type="NCBI Taxonomy" id="3239388"/>
    <lineage>
        <taxon>Bacteria</taxon>
        <taxon>Pseudomonadati</taxon>
        <taxon>Pseudomonadota</taxon>
        <taxon>Alphaproteobacteria</taxon>
        <taxon>Hyphomicrobiales</taxon>
        <taxon>Nitrobacteraceae</taxon>
        <taxon>Bradyrhizobium</taxon>
    </lineage>
</organism>
<keyword evidence="1" id="KW-0472">Membrane</keyword>
<accession>A0AB39XQZ7</accession>
<dbReference type="Pfam" id="PF11821">
    <property type="entry name" value="ActD"/>
    <property type="match status" value="1"/>
</dbReference>
<dbReference type="PANTHER" id="PTHR40394:SF2">
    <property type="entry name" value="QUINOL:CYTOCHROME C OXIDOREDUCTASE MEMBRANE PROTEIN"/>
    <property type="match status" value="1"/>
</dbReference>
<protein>
    <submittedName>
        <fullName evidence="2">DUF3341 domain-containing protein</fullName>
    </submittedName>
</protein>
<sequence>MTGPLLAEFPDPATLIAAARSLKVRSEFGLLDAFTPFPVEELEQIIPARRSGIRATMLLAGFSTAAFAFALQWYSAVVGYPINSGGRPLNSWPVFLLVPFEVGIFAAALAGFIALLWSTGLPQLHNPLFDVVGFERASQDHYFLLACGENDETTRELRHLLRTTGATRVTEVRAP</sequence>
<name>A0AB39XQZ7_9BRAD</name>
<feature type="transmembrane region" description="Helical" evidence="1">
    <location>
        <begin position="55"/>
        <end position="74"/>
    </location>
</feature>
<evidence type="ECO:0000256" key="1">
    <source>
        <dbReference type="SAM" id="Phobius"/>
    </source>
</evidence>
<proteinExistence type="predicted"/>
<reference evidence="2" key="1">
    <citation type="submission" date="2024-08" db="EMBL/GenBank/DDBJ databases">
        <authorList>
            <person name="Chaddad Z."/>
            <person name="Lamrabet M."/>
            <person name="Bouhnik O."/>
            <person name="Alami S."/>
            <person name="Wipf D."/>
            <person name="Courty P.E."/>
            <person name="Missbah El Idrissi M."/>
        </authorList>
    </citation>
    <scope>NUCLEOTIDE SEQUENCE</scope>
    <source>
        <strain evidence="2">LLZ17</strain>
    </source>
</reference>
<evidence type="ECO:0000313" key="2">
    <source>
        <dbReference type="EMBL" id="XDV60360.1"/>
    </source>
</evidence>